<protein>
    <submittedName>
        <fullName evidence="1">Uncharacterized protein</fullName>
    </submittedName>
</protein>
<proteinExistence type="predicted"/>
<sequence>MPFRADGVKEGHWGFLADRRPTIPDPVCPDPSISDDHIASSDFACLSGGFPALIRSSVATLDVVLAPLVFAQLCDLWGVSMVISPYSPGYLVPLFVSWFLTLGALGSDAMSGP</sequence>
<evidence type="ECO:0000313" key="1">
    <source>
        <dbReference type="EMBL" id="KAJ1088777.1"/>
    </source>
</evidence>
<keyword evidence="2" id="KW-1185">Reference proteome</keyword>
<reference evidence="1" key="1">
    <citation type="journal article" date="2022" name="bioRxiv">
        <title>Sequencing and chromosome-scale assembly of the giantPleurodeles waltlgenome.</title>
        <authorList>
            <person name="Brown T."/>
            <person name="Elewa A."/>
            <person name="Iarovenko S."/>
            <person name="Subramanian E."/>
            <person name="Araus A.J."/>
            <person name="Petzold A."/>
            <person name="Susuki M."/>
            <person name="Suzuki K.-i.T."/>
            <person name="Hayashi T."/>
            <person name="Toyoda A."/>
            <person name="Oliveira C."/>
            <person name="Osipova E."/>
            <person name="Leigh N.D."/>
            <person name="Simon A."/>
            <person name="Yun M.H."/>
        </authorList>
    </citation>
    <scope>NUCLEOTIDE SEQUENCE</scope>
    <source>
        <strain evidence="1">20211129_DDA</strain>
        <tissue evidence="1">Liver</tissue>
    </source>
</reference>
<dbReference type="EMBL" id="JANPWB010000015">
    <property type="protein sequence ID" value="KAJ1088777.1"/>
    <property type="molecule type" value="Genomic_DNA"/>
</dbReference>
<organism evidence="1 2">
    <name type="scientific">Pleurodeles waltl</name>
    <name type="common">Iberian ribbed newt</name>
    <dbReference type="NCBI Taxonomy" id="8319"/>
    <lineage>
        <taxon>Eukaryota</taxon>
        <taxon>Metazoa</taxon>
        <taxon>Chordata</taxon>
        <taxon>Craniata</taxon>
        <taxon>Vertebrata</taxon>
        <taxon>Euteleostomi</taxon>
        <taxon>Amphibia</taxon>
        <taxon>Batrachia</taxon>
        <taxon>Caudata</taxon>
        <taxon>Salamandroidea</taxon>
        <taxon>Salamandridae</taxon>
        <taxon>Pleurodelinae</taxon>
        <taxon>Pleurodeles</taxon>
    </lineage>
</organism>
<gene>
    <name evidence="1" type="ORF">NDU88_001932</name>
</gene>
<dbReference type="Proteomes" id="UP001066276">
    <property type="component" value="Chromosome 11"/>
</dbReference>
<comment type="caution">
    <text evidence="1">The sequence shown here is derived from an EMBL/GenBank/DDBJ whole genome shotgun (WGS) entry which is preliminary data.</text>
</comment>
<name>A0AAV7LCT6_PLEWA</name>
<evidence type="ECO:0000313" key="2">
    <source>
        <dbReference type="Proteomes" id="UP001066276"/>
    </source>
</evidence>
<accession>A0AAV7LCT6</accession>
<dbReference type="AlphaFoldDB" id="A0AAV7LCT6"/>